<dbReference type="CDD" id="cd03143">
    <property type="entry name" value="A4_beta-galactosidase_middle_domain"/>
    <property type="match status" value="1"/>
</dbReference>
<dbReference type="InterPro" id="IPR013529">
    <property type="entry name" value="Glyco_hydro_42_N"/>
</dbReference>
<dbReference type="AlphaFoldDB" id="A0A3E2NAN1"/>
<gene>
    <name evidence="12" type="ORF">DS742_15970</name>
</gene>
<dbReference type="InterPro" id="IPR013780">
    <property type="entry name" value="Glyco_hydro_b"/>
</dbReference>
<evidence type="ECO:0000256" key="3">
    <source>
        <dbReference type="ARBA" id="ARBA00012756"/>
    </source>
</evidence>
<sequence length="687" mass="78238">MNQTGIWYGGDYYPEQWLKSPDILKQDIDYMKQAGINTVTMGMFAWSFLEPEEGRYNFGWLKERVDELYKNGIYTIMGTPSGARPKWLSDKYPEVLRVDDTGRRQLFSGRHNHCFTSPVYREKVRKINKELAGQFASHPGILMWHISNEYGGECHCALCQKAFRLWLKKKYDSIDELNRRWCTAFWSHIYQSFDQIESPSSIGETMVHGLNLDWKRFVTEQTTDFAKWEVDALREEGAAQPAAVNLMYDYKGLNYHKLSTAVDVVSWDSYPLWYKEKEIFTARDNGLQHDFMRSLKMKPFLLMESCPSATNWQGVSKLKKPGLLKLAGLQAVAHGSDSVLYFQIRQSRGCSEKFHGAVIDHYGGDDTRVFQEVKEVGRELDLLGEIAGTSVRSKAAVIYDVENRWALEDAQGPRNKGLFYHEVCTKIYSAIRKAGINVDVISMDENLEKYDLVAAPMLYLFQKGMEQKIRQYVGSGGCFLTTYWSGIVDDGDRCFLGGVPYGLKEVLGLRSQEVDALFDGEVNHMVPAGGKGKRYECRCLCDLVQLNDAETLMVYEDDFYQGYPAFTKNSWGKGTAYYVCADAEQEFYNDIFHKLTEEAGIKPLLNGTIPDELEITSRESAGVEYIFVQNFSRNEIILEKPLLEDLLQGTILTGDITDSGGINGYGTVVIRRKLTAEMADGEKRTIS</sequence>
<dbReference type="Pfam" id="PF02449">
    <property type="entry name" value="Glyco_hydro_42"/>
    <property type="match status" value="1"/>
</dbReference>
<evidence type="ECO:0000313" key="13">
    <source>
        <dbReference type="Proteomes" id="UP000260680"/>
    </source>
</evidence>
<feature type="domain" description="Glycoside hydrolase family 42 N-terminal" evidence="10">
    <location>
        <begin position="11"/>
        <end position="381"/>
    </location>
</feature>
<dbReference type="InterPro" id="IPR029062">
    <property type="entry name" value="Class_I_gatase-like"/>
</dbReference>
<dbReference type="EC" id="3.2.1.23" evidence="3 6"/>
<comment type="caution">
    <text evidence="12">The sequence shown here is derived from an EMBL/GenBank/DDBJ whole genome shotgun (WGS) entry which is preliminary data.</text>
</comment>
<dbReference type="SUPFAM" id="SSF52317">
    <property type="entry name" value="Class I glutamine amidotransferase-like"/>
    <property type="match status" value="1"/>
</dbReference>
<evidence type="ECO:0000256" key="4">
    <source>
        <dbReference type="ARBA" id="ARBA00022801"/>
    </source>
</evidence>
<evidence type="ECO:0000313" key="12">
    <source>
        <dbReference type="EMBL" id="RFZ77941.1"/>
    </source>
</evidence>
<dbReference type="InterPro" id="IPR013738">
    <property type="entry name" value="Beta_galactosidase_Trimer"/>
</dbReference>
<feature type="binding site" evidence="9">
    <location>
        <position position="154"/>
    </location>
    <ligand>
        <name>Zn(2+)</name>
        <dbReference type="ChEBI" id="CHEBI:29105"/>
    </ligand>
</feature>
<dbReference type="SUPFAM" id="SSF51445">
    <property type="entry name" value="(Trans)glycosidases"/>
    <property type="match status" value="1"/>
</dbReference>
<keyword evidence="4 6" id="KW-0378">Hydrolase</keyword>
<evidence type="ECO:0000259" key="11">
    <source>
        <dbReference type="Pfam" id="PF08532"/>
    </source>
</evidence>
<dbReference type="Gene3D" id="3.20.20.80">
    <property type="entry name" value="Glycosidases"/>
    <property type="match status" value="1"/>
</dbReference>
<evidence type="ECO:0000256" key="9">
    <source>
        <dbReference type="PIRSR" id="PIRSR001084-3"/>
    </source>
</evidence>
<evidence type="ECO:0000256" key="1">
    <source>
        <dbReference type="ARBA" id="ARBA00001412"/>
    </source>
</evidence>
<dbReference type="PIRSF" id="PIRSF001084">
    <property type="entry name" value="B-galactosidase"/>
    <property type="match status" value="1"/>
</dbReference>
<dbReference type="GO" id="GO:0009341">
    <property type="term" value="C:beta-galactosidase complex"/>
    <property type="evidence" value="ECO:0007669"/>
    <property type="project" value="InterPro"/>
</dbReference>
<dbReference type="Gene3D" id="3.40.50.880">
    <property type="match status" value="1"/>
</dbReference>
<feature type="domain" description="Beta-galactosidase trimerisation" evidence="11">
    <location>
        <begin position="394"/>
        <end position="601"/>
    </location>
</feature>
<organism evidence="12 13">
    <name type="scientific">Lacrimispora amygdalina</name>
    <dbReference type="NCBI Taxonomy" id="253257"/>
    <lineage>
        <taxon>Bacteria</taxon>
        <taxon>Bacillati</taxon>
        <taxon>Bacillota</taxon>
        <taxon>Clostridia</taxon>
        <taxon>Lachnospirales</taxon>
        <taxon>Lachnospiraceae</taxon>
        <taxon>Lacrimispora</taxon>
    </lineage>
</organism>
<dbReference type="GO" id="GO:0046872">
    <property type="term" value="F:metal ion binding"/>
    <property type="evidence" value="ECO:0007669"/>
    <property type="project" value="UniProtKB-KW"/>
</dbReference>
<dbReference type="InterPro" id="IPR017853">
    <property type="entry name" value="GH"/>
</dbReference>
<feature type="binding site" evidence="8">
    <location>
        <position position="148"/>
    </location>
    <ligand>
        <name>substrate</name>
    </ligand>
</feature>
<dbReference type="GO" id="GO:0004565">
    <property type="term" value="F:beta-galactosidase activity"/>
    <property type="evidence" value="ECO:0007669"/>
    <property type="project" value="UniProtKB-EC"/>
</dbReference>
<evidence type="ECO:0000259" key="10">
    <source>
        <dbReference type="Pfam" id="PF02449"/>
    </source>
</evidence>
<comment type="catalytic activity">
    <reaction evidence="1 6">
        <text>Hydrolysis of terminal non-reducing beta-D-galactose residues in beta-D-galactosides.</text>
        <dbReference type="EC" id="3.2.1.23"/>
    </reaction>
</comment>
<keyword evidence="9" id="KW-0862">Zinc</keyword>
<accession>A0A3E2NAN1</accession>
<feature type="binding site" evidence="8">
    <location>
        <position position="110"/>
    </location>
    <ligand>
        <name>substrate</name>
    </ligand>
</feature>
<dbReference type="InterPro" id="IPR003476">
    <property type="entry name" value="Glyco_hydro_42"/>
</dbReference>
<protein>
    <recommendedName>
        <fullName evidence="3 6">Beta-galactosidase</fullName>
        <shortName evidence="6">Beta-gal</shortName>
        <ecNumber evidence="3 6">3.2.1.23</ecNumber>
    </recommendedName>
</protein>
<proteinExistence type="inferred from homology"/>
<evidence type="ECO:0000256" key="7">
    <source>
        <dbReference type="PIRSR" id="PIRSR001084-1"/>
    </source>
</evidence>
<feature type="binding site" evidence="9">
    <location>
        <position position="156"/>
    </location>
    <ligand>
        <name>Zn(2+)</name>
        <dbReference type="ChEBI" id="CHEBI:29105"/>
    </ligand>
</feature>
<feature type="binding site" evidence="9">
    <location>
        <position position="114"/>
    </location>
    <ligand>
        <name>Zn(2+)</name>
        <dbReference type="ChEBI" id="CHEBI:29105"/>
    </ligand>
</feature>
<evidence type="ECO:0000256" key="2">
    <source>
        <dbReference type="ARBA" id="ARBA00005940"/>
    </source>
</evidence>
<dbReference type="PANTHER" id="PTHR36447:SF1">
    <property type="entry name" value="BETA-GALACTOSIDASE GANA"/>
    <property type="match status" value="1"/>
</dbReference>
<feature type="binding site" evidence="8">
    <location>
        <position position="312"/>
    </location>
    <ligand>
        <name>substrate</name>
    </ligand>
</feature>
<evidence type="ECO:0000256" key="8">
    <source>
        <dbReference type="PIRSR" id="PIRSR001084-2"/>
    </source>
</evidence>
<feature type="binding site" evidence="9">
    <location>
        <position position="159"/>
    </location>
    <ligand>
        <name>Zn(2+)</name>
        <dbReference type="ChEBI" id="CHEBI:29105"/>
    </ligand>
</feature>
<reference evidence="12 13" key="1">
    <citation type="submission" date="2018-07" db="EMBL/GenBank/DDBJ databases">
        <title>New species, Clostridium PI-S10-A1B.</title>
        <authorList>
            <person name="Krishna G."/>
            <person name="Summeta K."/>
            <person name="Shikha S."/>
            <person name="Prabhu P.B."/>
            <person name="Suresh K."/>
        </authorList>
    </citation>
    <scope>NUCLEOTIDE SEQUENCE [LARGE SCALE GENOMIC DNA]</scope>
    <source>
        <strain evidence="12 13">PI-S10-A1B</strain>
    </source>
</reference>
<keyword evidence="5 6" id="KW-0326">Glycosidase</keyword>
<dbReference type="RefSeq" id="WP_117418018.1">
    <property type="nucleotide sequence ID" value="NZ_QOHO01000050.1"/>
</dbReference>
<dbReference type="GO" id="GO:0005975">
    <property type="term" value="P:carbohydrate metabolic process"/>
    <property type="evidence" value="ECO:0007669"/>
    <property type="project" value="InterPro"/>
</dbReference>
<dbReference type="Pfam" id="PF08532">
    <property type="entry name" value="Glyco_hydro_42M"/>
    <property type="match status" value="1"/>
</dbReference>
<dbReference type="EMBL" id="QOHO01000050">
    <property type="protein sequence ID" value="RFZ77941.1"/>
    <property type="molecule type" value="Genomic_DNA"/>
</dbReference>
<keyword evidence="9" id="KW-0479">Metal-binding</keyword>
<dbReference type="Proteomes" id="UP000260680">
    <property type="component" value="Unassembled WGS sequence"/>
</dbReference>
<name>A0A3E2NAN1_9FIRM</name>
<feature type="active site" description="Proton donor" evidence="7">
    <location>
        <position position="149"/>
    </location>
</feature>
<dbReference type="PANTHER" id="PTHR36447">
    <property type="entry name" value="BETA-GALACTOSIDASE GANA"/>
    <property type="match status" value="1"/>
</dbReference>
<dbReference type="OrthoDB" id="9800974at2"/>
<dbReference type="Gene3D" id="2.60.40.1180">
    <property type="entry name" value="Golgi alpha-mannosidase II"/>
    <property type="match status" value="1"/>
</dbReference>
<evidence type="ECO:0000256" key="5">
    <source>
        <dbReference type="ARBA" id="ARBA00023295"/>
    </source>
</evidence>
<evidence type="ECO:0000256" key="6">
    <source>
        <dbReference type="PIRNR" id="PIRNR001084"/>
    </source>
</evidence>
<comment type="similarity">
    <text evidence="2 6">Belongs to the glycosyl hydrolase 42 family.</text>
</comment>
<feature type="active site" description="Nucleophile" evidence="7">
    <location>
        <position position="304"/>
    </location>
</feature>